<feature type="region of interest" description="Disordered" evidence="1">
    <location>
        <begin position="100"/>
        <end position="160"/>
    </location>
</feature>
<evidence type="ECO:0000256" key="1">
    <source>
        <dbReference type="SAM" id="MobiDB-lite"/>
    </source>
</evidence>
<keyword evidence="3" id="KW-1185">Reference proteome</keyword>
<evidence type="ECO:0000313" key="3">
    <source>
        <dbReference type="Proteomes" id="UP000800093"/>
    </source>
</evidence>
<feature type="compositionally biased region" description="Low complexity" evidence="1">
    <location>
        <begin position="116"/>
        <end position="142"/>
    </location>
</feature>
<protein>
    <submittedName>
        <fullName evidence="2">Uncharacterized protein</fullName>
    </submittedName>
</protein>
<accession>A0A9P4N5N6</accession>
<organism evidence="2 3">
    <name type="scientific">Lojkania enalia</name>
    <dbReference type="NCBI Taxonomy" id="147567"/>
    <lineage>
        <taxon>Eukaryota</taxon>
        <taxon>Fungi</taxon>
        <taxon>Dikarya</taxon>
        <taxon>Ascomycota</taxon>
        <taxon>Pezizomycotina</taxon>
        <taxon>Dothideomycetes</taxon>
        <taxon>Pleosporomycetidae</taxon>
        <taxon>Pleosporales</taxon>
        <taxon>Pleosporales incertae sedis</taxon>
        <taxon>Lojkania</taxon>
    </lineage>
</organism>
<dbReference type="EMBL" id="ML986624">
    <property type="protein sequence ID" value="KAF2263564.1"/>
    <property type="molecule type" value="Genomic_DNA"/>
</dbReference>
<feature type="compositionally biased region" description="Polar residues" evidence="1">
    <location>
        <begin position="105"/>
        <end position="115"/>
    </location>
</feature>
<sequence>MPSFLPPGLTACQLGFRMESSGPKSCTQAASQPRRQTRGFNNLQAGSYDLFMPGHPQQQPCIRRKGLCEILATSKLISMADRVNVLEQLEREGGGLAWCRKPSSDRLSTGPRENNLSPSSTVHLLPPPLLLSRSSSSLFSPSKRSQQWPPKRSPHTSSPQHKLVTAILNSPHVIMARRNPTWHWACRESSTSETRPLATSSVLGVVQCLGMPPGCLAAMGLLQAADNQRAVVRGDKVLSNLRRL</sequence>
<gene>
    <name evidence="2" type="ORF">CC78DRAFT_581277</name>
</gene>
<dbReference type="Proteomes" id="UP000800093">
    <property type="component" value="Unassembled WGS sequence"/>
</dbReference>
<name>A0A9P4N5N6_9PLEO</name>
<dbReference type="AlphaFoldDB" id="A0A9P4N5N6"/>
<proteinExistence type="predicted"/>
<evidence type="ECO:0000313" key="2">
    <source>
        <dbReference type="EMBL" id="KAF2263564.1"/>
    </source>
</evidence>
<comment type="caution">
    <text evidence="2">The sequence shown here is derived from an EMBL/GenBank/DDBJ whole genome shotgun (WGS) entry which is preliminary data.</text>
</comment>
<reference evidence="3" key="1">
    <citation type="journal article" date="2020" name="Stud. Mycol.">
        <title>101 Dothideomycetes genomes: A test case for predicting lifestyles and emergence of pathogens.</title>
        <authorList>
            <person name="Haridas S."/>
            <person name="Albert R."/>
            <person name="Binder M."/>
            <person name="Bloem J."/>
            <person name="LaButti K."/>
            <person name="Salamov A."/>
            <person name="Andreopoulos B."/>
            <person name="Baker S."/>
            <person name="Barry K."/>
            <person name="Bills G."/>
            <person name="Bluhm B."/>
            <person name="Cannon C."/>
            <person name="Castanera R."/>
            <person name="Culley D."/>
            <person name="Daum C."/>
            <person name="Ezra D."/>
            <person name="Gonzalez J."/>
            <person name="Henrissat B."/>
            <person name="Kuo A."/>
            <person name="Liang C."/>
            <person name="Lipzen A."/>
            <person name="Lutzoni F."/>
            <person name="Magnuson J."/>
            <person name="Mondo S."/>
            <person name="Nolan M."/>
            <person name="Ohm R."/>
            <person name="Pangilinan J."/>
            <person name="Park H.-J."/>
            <person name="Ramirez L."/>
            <person name="Alfaro M."/>
            <person name="Sun H."/>
            <person name="Tritt A."/>
            <person name="Yoshinaga Y."/>
            <person name="Zwiers L.-H."/>
            <person name="Turgeon B."/>
            <person name="Goodwin S."/>
            <person name="Spatafora J."/>
            <person name="Crous P."/>
            <person name="Grigoriev I."/>
        </authorList>
    </citation>
    <scope>NUCLEOTIDE SEQUENCE [LARGE SCALE GENOMIC DNA]</scope>
    <source>
        <strain evidence="3">CBS 304.66</strain>
    </source>
</reference>